<name>C0GGX7_DETAL</name>
<dbReference type="RefSeq" id="WP_008516657.1">
    <property type="nucleotide sequence ID" value="NZ_ACJM01000008.1"/>
</dbReference>
<accession>C0GGX7</accession>
<protein>
    <submittedName>
        <fullName evidence="1">Uncharacterized protein</fullName>
    </submittedName>
</protein>
<proteinExistence type="predicted"/>
<dbReference type="OrthoDB" id="1888961at2"/>
<evidence type="ECO:0000313" key="2">
    <source>
        <dbReference type="Proteomes" id="UP000006443"/>
    </source>
</evidence>
<gene>
    <name evidence="1" type="ORF">DealDRAFT_1736</name>
</gene>
<dbReference type="EMBL" id="ACJM01000008">
    <property type="protein sequence ID" value="EEG77279.1"/>
    <property type="molecule type" value="Genomic_DNA"/>
</dbReference>
<sequence>MKPIDRVRGKKPERILKYVTGILYFYGVISFDGLYQILNETIEPDIDREEFQLLLDSNASLEKTPYIFKRQEDWYYDIEVADIERVLAAQKKHAEIPFRPVSEDETRLVVDEQFPRMWNNKEEAVYTWLMNKCKDVQLSIALTLEYAAEVKNGMTAEELLQKIEKQLKLGQATDEIKKMVYEFAFATPQWILKGWSAEELEKNKHQEI</sequence>
<dbReference type="AlphaFoldDB" id="C0GGX7"/>
<keyword evidence="2" id="KW-1185">Reference proteome</keyword>
<dbReference type="STRING" id="555088.DealDRAFT_1736"/>
<evidence type="ECO:0000313" key="1">
    <source>
        <dbReference type="EMBL" id="EEG77279.1"/>
    </source>
</evidence>
<organism evidence="1 2">
    <name type="scientific">Dethiobacter alkaliphilus AHT 1</name>
    <dbReference type="NCBI Taxonomy" id="555088"/>
    <lineage>
        <taxon>Bacteria</taxon>
        <taxon>Bacillati</taxon>
        <taxon>Bacillota</taxon>
        <taxon>Dethiobacteria</taxon>
        <taxon>Dethiobacterales</taxon>
        <taxon>Dethiobacteraceae</taxon>
        <taxon>Dethiobacter</taxon>
    </lineage>
</organism>
<dbReference type="Proteomes" id="UP000006443">
    <property type="component" value="Unassembled WGS sequence"/>
</dbReference>
<comment type="caution">
    <text evidence="1">The sequence shown here is derived from an EMBL/GenBank/DDBJ whole genome shotgun (WGS) entry which is preliminary data.</text>
</comment>
<reference evidence="1 2" key="1">
    <citation type="submission" date="2009-02" db="EMBL/GenBank/DDBJ databases">
        <title>Sequencing of the draft genome and assembly of Dethiobacter alkaliphilus AHT 1.</title>
        <authorList>
            <consortium name="US DOE Joint Genome Institute (JGI-PGF)"/>
            <person name="Lucas S."/>
            <person name="Copeland A."/>
            <person name="Lapidus A."/>
            <person name="Glavina del Rio T."/>
            <person name="Dalin E."/>
            <person name="Tice H."/>
            <person name="Bruce D."/>
            <person name="Goodwin L."/>
            <person name="Pitluck S."/>
            <person name="Larimer F."/>
            <person name="Land M.L."/>
            <person name="Hauser L."/>
            <person name="Muyzer G."/>
        </authorList>
    </citation>
    <scope>NUCLEOTIDE SEQUENCE [LARGE SCALE GENOMIC DNA]</scope>
    <source>
        <strain evidence="1 2">AHT 1</strain>
    </source>
</reference>